<accession>A0A8H9H9L1</accession>
<evidence type="ECO:0000313" key="2">
    <source>
        <dbReference type="Proteomes" id="UP000614239"/>
    </source>
</evidence>
<reference evidence="1" key="2">
    <citation type="submission" date="2020-09" db="EMBL/GenBank/DDBJ databases">
        <authorList>
            <person name="Sun Q."/>
            <person name="Zhou Y."/>
        </authorList>
    </citation>
    <scope>NUCLEOTIDE SEQUENCE</scope>
    <source>
        <strain evidence="1">CGMCC 4.7372</strain>
    </source>
</reference>
<keyword evidence="2" id="KW-1185">Reference proteome</keyword>
<evidence type="ECO:0000313" key="1">
    <source>
        <dbReference type="EMBL" id="GGO98738.1"/>
    </source>
</evidence>
<dbReference type="AlphaFoldDB" id="A0A8H9H9L1"/>
<dbReference type="EMBL" id="BMNJ01000004">
    <property type="protein sequence ID" value="GGO98738.1"/>
    <property type="molecule type" value="Genomic_DNA"/>
</dbReference>
<name>A0A8H9H9L1_9ACTO</name>
<comment type="caution">
    <text evidence="1">The sequence shown here is derived from an EMBL/GenBank/DDBJ whole genome shotgun (WGS) entry which is preliminary data.</text>
</comment>
<organism evidence="1 2">
    <name type="scientific">Actinomyces gaoshouyii</name>
    <dbReference type="NCBI Taxonomy" id="1960083"/>
    <lineage>
        <taxon>Bacteria</taxon>
        <taxon>Bacillati</taxon>
        <taxon>Actinomycetota</taxon>
        <taxon>Actinomycetes</taxon>
        <taxon>Actinomycetales</taxon>
        <taxon>Actinomycetaceae</taxon>
        <taxon>Actinomyces</taxon>
    </lineage>
</organism>
<reference evidence="1" key="1">
    <citation type="journal article" date="2014" name="Int. J. Syst. Evol. Microbiol.">
        <title>Complete genome sequence of Corynebacterium casei LMG S-19264T (=DSM 44701T), isolated from a smear-ripened cheese.</title>
        <authorList>
            <consortium name="US DOE Joint Genome Institute (JGI-PGF)"/>
            <person name="Walter F."/>
            <person name="Albersmeier A."/>
            <person name="Kalinowski J."/>
            <person name="Ruckert C."/>
        </authorList>
    </citation>
    <scope>NUCLEOTIDE SEQUENCE</scope>
    <source>
        <strain evidence="1">CGMCC 4.7372</strain>
    </source>
</reference>
<protein>
    <submittedName>
        <fullName evidence="1">Uncharacterized protein</fullName>
    </submittedName>
</protein>
<proteinExistence type="predicted"/>
<gene>
    <name evidence="1" type="ORF">GCM10011612_14360</name>
</gene>
<dbReference type="Proteomes" id="UP000614239">
    <property type="component" value="Unassembled WGS sequence"/>
</dbReference>
<sequence>MAEILGHWRYERLLPVPAQRGDSLPADAESWWLGCGVADDQPVRVPRAGPDAPVLVPVVWPDTGQDTVTLDLPGNGKDEKAIALRLTDIPVVEE</sequence>